<dbReference type="RefSeq" id="WP_191755409.1">
    <property type="nucleotide sequence ID" value="NZ_JACSQM010000015.1"/>
</dbReference>
<protein>
    <submittedName>
        <fullName evidence="1">Uncharacterized protein</fullName>
    </submittedName>
</protein>
<name>A0ABR8SS39_9BACL</name>
<evidence type="ECO:0000313" key="1">
    <source>
        <dbReference type="EMBL" id="MBD7966267.1"/>
    </source>
</evidence>
<dbReference type="EMBL" id="JACSQM010000015">
    <property type="protein sequence ID" value="MBD7966267.1"/>
    <property type="molecule type" value="Genomic_DNA"/>
</dbReference>
<reference evidence="1 2" key="1">
    <citation type="submission" date="2020-08" db="EMBL/GenBank/DDBJ databases">
        <title>A Genomic Blueprint of the Chicken Gut Microbiome.</title>
        <authorList>
            <person name="Gilroy R."/>
            <person name="Ravi A."/>
            <person name="Getino M."/>
            <person name="Pursley I."/>
            <person name="Horton D.L."/>
            <person name="Alikhan N.-F."/>
            <person name="Baker D."/>
            <person name="Gharbi K."/>
            <person name="Hall N."/>
            <person name="Watson M."/>
            <person name="Adriaenssens E.M."/>
            <person name="Foster-Nyarko E."/>
            <person name="Jarju S."/>
            <person name="Secka A."/>
            <person name="Antonio M."/>
            <person name="Oren A."/>
            <person name="Chaudhuri R."/>
            <person name="La Ragione R.M."/>
            <person name="Hildebrand F."/>
            <person name="Pallen M.J."/>
        </authorList>
    </citation>
    <scope>NUCLEOTIDE SEQUENCE [LARGE SCALE GENOMIC DNA]</scope>
    <source>
        <strain evidence="1 2">Sa2CUA10</strain>
    </source>
</reference>
<evidence type="ECO:0000313" key="2">
    <source>
        <dbReference type="Proteomes" id="UP000603641"/>
    </source>
</evidence>
<gene>
    <name evidence="1" type="ORF">H9648_19660</name>
</gene>
<dbReference type="Proteomes" id="UP000603641">
    <property type="component" value="Unassembled WGS sequence"/>
</dbReference>
<sequence length="73" mass="8600">MGDQTRYGIMFTVKSPTSPHRKVTVMDFKMGRLITFTLDEIEGEEMEEDLKEYMKGQLMKVNTGYWDYTGQHK</sequence>
<organism evidence="1 2">
    <name type="scientific">Fictibacillus norfolkensis</name>
    <dbReference type="NCBI Taxonomy" id="2762233"/>
    <lineage>
        <taxon>Bacteria</taxon>
        <taxon>Bacillati</taxon>
        <taxon>Bacillota</taxon>
        <taxon>Bacilli</taxon>
        <taxon>Bacillales</taxon>
        <taxon>Fictibacillaceae</taxon>
        <taxon>Fictibacillus</taxon>
    </lineage>
</organism>
<comment type="caution">
    <text evidence="1">The sequence shown here is derived from an EMBL/GenBank/DDBJ whole genome shotgun (WGS) entry which is preliminary data.</text>
</comment>
<keyword evidence="2" id="KW-1185">Reference proteome</keyword>
<proteinExistence type="predicted"/>
<accession>A0ABR8SS39</accession>